<feature type="domain" description="Dyp-type peroxidase C-terminal" evidence="9">
    <location>
        <begin position="359"/>
        <end position="453"/>
    </location>
</feature>
<dbReference type="GO" id="GO:0005829">
    <property type="term" value="C:cytosol"/>
    <property type="evidence" value="ECO:0007669"/>
    <property type="project" value="TreeGrafter"/>
</dbReference>
<dbReference type="InterPro" id="IPR049509">
    <property type="entry name" value="DyP_N"/>
</dbReference>
<gene>
    <name evidence="11" type="ORF">SBOR_6304</name>
</gene>
<keyword evidence="7" id="KW-0408">Iron</keyword>
<evidence type="ECO:0000256" key="6">
    <source>
        <dbReference type="ARBA" id="ARBA00023002"/>
    </source>
</evidence>
<dbReference type="PANTHER" id="PTHR30521">
    <property type="entry name" value="DEFERROCHELATASE/PEROXIDASE"/>
    <property type="match status" value="1"/>
</dbReference>
<dbReference type="OrthoDB" id="3207336at2759"/>
<dbReference type="GO" id="GO:0020037">
    <property type="term" value="F:heme binding"/>
    <property type="evidence" value="ECO:0007669"/>
    <property type="project" value="InterPro"/>
</dbReference>
<evidence type="ECO:0000256" key="8">
    <source>
        <dbReference type="ARBA" id="ARBA00025737"/>
    </source>
</evidence>
<evidence type="ECO:0000259" key="10">
    <source>
        <dbReference type="Pfam" id="PF21105"/>
    </source>
</evidence>
<organism evidence="11 12">
    <name type="scientific">Sclerotinia borealis (strain F-4128)</name>
    <dbReference type="NCBI Taxonomy" id="1432307"/>
    <lineage>
        <taxon>Eukaryota</taxon>
        <taxon>Fungi</taxon>
        <taxon>Dikarya</taxon>
        <taxon>Ascomycota</taxon>
        <taxon>Pezizomycotina</taxon>
        <taxon>Leotiomycetes</taxon>
        <taxon>Helotiales</taxon>
        <taxon>Sclerotiniaceae</taxon>
        <taxon>Sclerotinia</taxon>
    </lineage>
</organism>
<name>W9CC00_SCLBF</name>
<dbReference type="InterPro" id="IPR048328">
    <property type="entry name" value="Dyp_perox_C"/>
</dbReference>
<dbReference type="GO" id="GO:0046872">
    <property type="term" value="F:metal ion binding"/>
    <property type="evidence" value="ECO:0007669"/>
    <property type="project" value="UniProtKB-KW"/>
</dbReference>
<dbReference type="InterPro" id="IPR006314">
    <property type="entry name" value="Dyp_peroxidase"/>
</dbReference>
<evidence type="ECO:0000256" key="5">
    <source>
        <dbReference type="ARBA" id="ARBA00022729"/>
    </source>
</evidence>
<dbReference type="STRING" id="1432307.W9CC00"/>
<dbReference type="Pfam" id="PF20628">
    <property type="entry name" value="Dyp_perox_C"/>
    <property type="match status" value="1"/>
</dbReference>
<dbReference type="NCBIfam" id="TIGR01413">
    <property type="entry name" value="Dyp_perox_fam"/>
    <property type="match status" value="1"/>
</dbReference>
<keyword evidence="12" id="KW-1185">Reference proteome</keyword>
<dbReference type="Proteomes" id="UP000019487">
    <property type="component" value="Unassembled WGS sequence"/>
</dbReference>
<dbReference type="HOGENOM" id="CLU_015125_3_0_1"/>
<evidence type="ECO:0000256" key="7">
    <source>
        <dbReference type="ARBA" id="ARBA00023004"/>
    </source>
</evidence>
<dbReference type="PANTHER" id="PTHR30521:SF4">
    <property type="entry name" value="DEFERROCHELATASE"/>
    <property type="match status" value="1"/>
</dbReference>
<evidence type="ECO:0000313" key="12">
    <source>
        <dbReference type="Proteomes" id="UP000019487"/>
    </source>
</evidence>
<proteinExistence type="inferred from homology"/>
<keyword evidence="3" id="KW-0349">Heme</keyword>
<accession>W9CC00</accession>
<evidence type="ECO:0000256" key="1">
    <source>
        <dbReference type="ARBA" id="ARBA00001970"/>
    </source>
</evidence>
<dbReference type="EMBL" id="AYSA01000330">
    <property type="protein sequence ID" value="ESZ93323.1"/>
    <property type="molecule type" value="Genomic_DNA"/>
</dbReference>
<evidence type="ECO:0000313" key="11">
    <source>
        <dbReference type="EMBL" id="ESZ93323.1"/>
    </source>
</evidence>
<evidence type="ECO:0000256" key="4">
    <source>
        <dbReference type="ARBA" id="ARBA00022723"/>
    </source>
</evidence>
<feature type="domain" description="DyP dimeric alpha+beta barrel" evidence="10">
    <location>
        <begin position="9"/>
        <end position="184"/>
    </location>
</feature>
<comment type="cofactor">
    <cofactor evidence="1">
        <name>heme b</name>
        <dbReference type="ChEBI" id="CHEBI:60344"/>
    </cofactor>
</comment>
<dbReference type="SUPFAM" id="SSF54909">
    <property type="entry name" value="Dimeric alpha+beta barrel"/>
    <property type="match status" value="1"/>
</dbReference>
<keyword evidence="5" id="KW-0732">Signal</keyword>
<keyword evidence="2 11" id="KW-0575">Peroxidase</keyword>
<comment type="similarity">
    <text evidence="8">Belongs to the DyP-type peroxidase family.</text>
</comment>
<evidence type="ECO:0000256" key="2">
    <source>
        <dbReference type="ARBA" id="ARBA00022559"/>
    </source>
</evidence>
<dbReference type="Pfam" id="PF21105">
    <property type="entry name" value="DyP_N"/>
    <property type="match status" value="1"/>
</dbReference>
<sequence>MSWIARKSNIQGDIWPGLPKRFQTFLFFKIKKPDEFKVRLRSFVENGGITSAKDACDMKTKILAAKIQAARQPGGSHKIQSLPGVNIAFASTGLASLGKFTFKEDLVKKDRVLNKIFRKNQLRGGLFGKGMYDDLVNEGWDNPQEIRKQYKPSPTRSIDGVFLVTASLEDDLLNQVNRVKEHFLKEHFLEEPSSGDAKEPGSGDAETYQISKDPALEFSFIKQGKTRPEKGKEHFGFEDGISQPLIDGLDEIAAKDKEPVAVKSGLIFAKHEGDDMKQPDWAEDGSFLVFRDLQQLVPEFDKWLEDNKLSAPHAATSDNPKEKLAAYLMGRWKNGTPVDENPHDDKDKTLLRSNNFDFHPVEKHDKCPFAAHIRKMRPRGDLNHDHAVIIRRGISYGEEVSPKEKAANKSDDKKERGLLFVCYQSDIRNGFNFLTTRWASNNHFPDRKVDFVGEHGPGIDAIVGQRLDHHPPRSIGLPDGKEPTEARVALERWVVQRGGEYFFSPGINALKGYLTDASDYPPALTGP</sequence>
<evidence type="ECO:0000259" key="9">
    <source>
        <dbReference type="Pfam" id="PF20628"/>
    </source>
</evidence>
<dbReference type="InterPro" id="IPR011008">
    <property type="entry name" value="Dimeric_a/b-barrel"/>
</dbReference>
<keyword evidence="6" id="KW-0560">Oxidoreductase</keyword>
<evidence type="ECO:0000256" key="3">
    <source>
        <dbReference type="ARBA" id="ARBA00022617"/>
    </source>
</evidence>
<dbReference type="AlphaFoldDB" id="W9CC00"/>
<comment type="caution">
    <text evidence="11">The sequence shown here is derived from an EMBL/GenBank/DDBJ whole genome shotgun (WGS) entry which is preliminary data.</text>
</comment>
<protein>
    <submittedName>
        <fullName evidence="11">Dyp-type peroxidase</fullName>
    </submittedName>
</protein>
<reference evidence="11 12" key="1">
    <citation type="journal article" date="2014" name="Genome Announc.">
        <title>Draft genome sequence of Sclerotinia borealis, a psychrophilic plant pathogenic fungus.</title>
        <authorList>
            <person name="Mardanov A.V."/>
            <person name="Beletsky A.V."/>
            <person name="Kadnikov V.V."/>
            <person name="Ignatov A.N."/>
            <person name="Ravin N.V."/>
        </authorList>
    </citation>
    <scope>NUCLEOTIDE SEQUENCE [LARGE SCALE GENOMIC DNA]</scope>
    <source>
        <strain evidence="12">F-4157</strain>
    </source>
</reference>
<dbReference type="GO" id="GO:0004601">
    <property type="term" value="F:peroxidase activity"/>
    <property type="evidence" value="ECO:0007669"/>
    <property type="project" value="UniProtKB-KW"/>
</dbReference>
<keyword evidence="4" id="KW-0479">Metal-binding</keyword>
<dbReference type="PROSITE" id="PS51404">
    <property type="entry name" value="DYP_PEROXIDASE"/>
    <property type="match status" value="1"/>
</dbReference>